<reference evidence="2 3" key="1">
    <citation type="submission" date="2022-12" db="EMBL/GenBank/DDBJ databases">
        <title>Chromosome-level genome of Tegillarca granosa.</title>
        <authorList>
            <person name="Kim J."/>
        </authorList>
    </citation>
    <scope>NUCLEOTIDE SEQUENCE [LARGE SCALE GENOMIC DNA]</scope>
    <source>
        <strain evidence="2">Teg-2019</strain>
        <tissue evidence="2">Adductor muscle</tissue>
    </source>
</reference>
<keyword evidence="1" id="KW-0812">Transmembrane</keyword>
<dbReference type="Proteomes" id="UP001217089">
    <property type="component" value="Unassembled WGS sequence"/>
</dbReference>
<evidence type="ECO:0000313" key="3">
    <source>
        <dbReference type="Proteomes" id="UP001217089"/>
    </source>
</evidence>
<accession>A0ABQ9ENU1</accession>
<organism evidence="2 3">
    <name type="scientific">Tegillarca granosa</name>
    <name type="common">Malaysian cockle</name>
    <name type="synonym">Anadara granosa</name>
    <dbReference type="NCBI Taxonomy" id="220873"/>
    <lineage>
        <taxon>Eukaryota</taxon>
        <taxon>Metazoa</taxon>
        <taxon>Spiralia</taxon>
        <taxon>Lophotrochozoa</taxon>
        <taxon>Mollusca</taxon>
        <taxon>Bivalvia</taxon>
        <taxon>Autobranchia</taxon>
        <taxon>Pteriomorphia</taxon>
        <taxon>Arcoida</taxon>
        <taxon>Arcoidea</taxon>
        <taxon>Arcidae</taxon>
        <taxon>Tegillarca</taxon>
    </lineage>
</organism>
<keyword evidence="1" id="KW-0472">Membrane</keyword>
<keyword evidence="3" id="KW-1185">Reference proteome</keyword>
<proteinExistence type="predicted"/>
<protein>
    <submittedName>
        <fullName evidence="2">Uncharacterized protein</fullName>
    </submittedName>
</protein>
<comment type="caution">
    <text evidence="2">The sequence shown here is derived from an EMBL/GenBank/DDBJ whole genome shotgun (WGS) entry which is preliminary data.</text>
</comment>
<gene>
    <name evidence="2" type="ORF">KUTeg_014987</name>
</gene>
<sequence>MYANKLYLNIYCQTCSNILNFLYIFSPSVSFSFPLKGICKILLDAGKNMTSYCMLFLLKTCIFATHNVFILYKDS</sequence>
<evidence type="ECO:0000256" key="1">
    <source>
        <dbReference type="SAM" id="Phobius"/>
    </source>
</evidence>
<evidence type="ECO:0000313" key="2">
    <source>
        <dbReference type="EMBL" id="KAJ8306903.1"/>
    </source>
</evidence>
<dbReference type="EMBL" id="JARBDR010000793">
    <property type="protein sequence ID" value="KAJ8306903.1"/>
    <property type="molecule type" value="Genomic_DNA"/>
</dbReference>
<name>A0ABQ9ENU1_TEGGR</name>
<keyword evidence="1" id="KW-1133">Transmembrane helix</keyword>
<feature type="transmembrane region" description="Helical" evidence="1">
    <location>
        <begin position="49"/>
        <end position="72"/>
    </location>
</feature>